<name>A0A3G5AAM4_9VIRU</name>
<sequence length="636" mass="73782">MKIKITNPSTSCETDYDVPKASLEKSKYFAAIFSSEDYNEDVPLIIPSEYPRELLNFIFHKSSKIPEKELFDTFSACLYFDLRYDRFLELMQEVVIRLPLVPSVLELLDIGRVDPGVAIDNCFDRLIARDPEGFKELYKTSELAQREMLWSHLHRNRHICESKLESDILLFDYTTCKPLPILNNFAAAIEKFNQISNDVFAKDFKWDNIIMAGGALLDSIHKETLNPDTDVDIWVYGSKEQRREAIIYVLNHLSSKMDGYYSHKGSVIYFFPIDIRRCFQIINTNNLTKYDVLDYFDYCCCKILYDGKQILCTKNFINSIQTKVIQRNHLQRFVPFRLQKMLSKGFKYSLTEEEKIQYDEYINSPPEIPKPYYPTKLNDAENIKQLCLANNFHNSVTDSIKVLLMEFNFDKTIESYFTGSVINELTFKGARRTTNQIRLEIHRGGCKIKFEIKVTSVNNRFYGRFPDKATWQIPYLMLGPYAREVINNLNLYVGCLNEKDIFGEDVKEYLGKTGKKVSYSVMPIIKTRQAQLDDEGDDSAVEGEVDRYISVKTKNIIIDGVPLDIVGQMGIDNPVLVVREIEWEKKYVITANIVPYLWVNKVGTLYRQTEVGVTLFAEWIKVRSVGDKKIDVGIEE</sequence>
<dbReference type="EMBL" id="MK072387">
    <property type="protein sequence ID" value="AYV83251.1"/>
    <property type="molecule type" value="Genomic_DNA"/>
</dbReference>
<evidence type="ECO:0008006" key="2">
    <source>
        <dbReference type="Google" id="ProtNLM"/>
    </source>
</evidence>
<dbReference type="Pfam" id="PF26128">
    <property type="entry name" value="Gad2"/>
    <property type="match status" value="1"/>
</dbReference>
<gene>
    <name evidence="1" type="ORF">Hyperionvirus5_57</name>
</gene>
<accession>A0A3G5AAM4</accession>
<protein>
    <recommendedName>
        <fullName evidence="2">BTB domain-containing protein</fullName>
    </recommendedName>
</protein>
<reference evidence="1" key="1">
    <citation type="submission" date="2018-10" db="EMBL/GenBank/DDBJ databases">
        <title>Hidden diversity of soil giant viruses.</title>
        <authorList>
            <person name="Schulz F."/>
            <person name="Alteio L."/>
            <person name="Goudeau D."/>
            <person name="Ryan E.M."/>
            <person name="Malmstrom R.R."/>
            <person name="Blanchard J."/>
            <person name="Woyke T."/>
        </authorList>
    </citation>
    <scope>NUCLEOTIDE SEQUENCE</scope>
    <source>
        <strain evidence="1">HYV1</strain>
    </source>
</reference>
<proteinExistence type="predicted"/>
<evidence type="ECO:0000313" key="1">
    <source>
        <dbReference type="EMBL" id="AYV83251.1"/>
    </source>
</evidence>
<organism evidence="1">
    <name type="scientific">Hyperionvirus sp</name>
    <dbReference type="NCBI Taxonomy" id="2487770"/>
    <lineage>
        <taxon>Viruses</taxon>
        <taxon>Varidnaviria</taxon>
        <taxon>Bamfordvirae</taxon>
        <taxon>Nucleocytoviricota</taxon>
        <taxon>Megaviricetes</taxon>
        <taxon>Imitervirales</taxon>
        <taxon>Mimiviridae</taxon>
        <taxon>Klosneuvirinae</taxon>
    </lineage>
</organism>